<proteinExistence type="predicted"/>
<protein>
    <submittedName>
        <fullName evidence="1">(spotted green pufferfish) hypothetical protein</fullName>
    </submittedName>
</protein>
<dbReference type="EMBL" id="CAAE01004906">
    <property type="protein sequence ID" value="CAF88510.1"/>
    <property type="molecule type" value="Genomic_DNA"/>
</dbReference>
<accession>Q4TF22</accession>
<dbReference type="OrthoDB" id="67688at2759"/>
<sequence>WPGLEALGLSQRELVLAEALQMEYDALSRLRRDKSETQ</sequence>
<dbReference type="AlphaFoldDB" id="Q4TF22"/>
<feature type="non-terminal residue" evidence="1">
    <location>
        <position position="38"/>
    </location>
</feature>
<reference evidence="1" key="2">
    <citation type="submission" date="2004-02" db="EMBL/GenBank/DDBJ databases">
        <authorList>
            <consortium name="Genoscope"/>
            <consortium name="Whitehead Institute Centre for Genome Research"/>
        </authorList>
    </citation>
    <scope>NUCLEOTIDE SEQUENCE</scope>
</reference>
<name>Q4TF22_TETNG</name>
<comment type="caution">
    <text evidence="1">The sequence shown here is derived from an EMBL/GenBank/DDBJ whole genome shotgun (WGS) entry which is preliminary data.</text>
</comment>
<organism evidence="1">
    <name type="scientific">Tetraodon nigroviridis</name>
    <name type="common">Spotted green pufferfish</name>
    <name type="synonym">Chelonodon nigroviridis</name>
    <dbReference type="NCBI Taxonomy" id="99883"/>
    <lineage>
        <taxon>Eukaryota</taxon>
        <taxon>Metazoa</taxon>
        <taxon>Chordata</taxon>
        <taxon>Craniata</taxon>
        <taxon>Vertebrata</taxon>
        <taxon>Euteleostomi</taxon>
        <taxon>Actinopterygii</taxon>
        <taxon>Neopterygii</taxon>
        <taxon>Teleostei</taxon>
        <taxon>Neoteleostei</taxon>
        <taxon>Acanthomorphata</taxon>
        <taxon>Eupercaria</taxon>
        <taxon>Tetraodontiformes</taxon>
        <taxon>Tetradontoidea</taxon>
        <taxon>Tetraodontidae</taxon>
        <taxon>Tetraodon</taxon>
    </lineage>
</organism>
<dbReference type="KEGG" id="tng:GSTEN00001952G001"/>
<reference evidence="1" key="1">
    <citation type="journal article" date="2004" name="Nature">
        <title>Genome duplication in the teleost fish Tetraodon nigroviridis reveals the early vertebrate proto-karyotype.</title>
        <authorList>
            <person name="Jaillon O."/>
            <person name="Aury J.-M."/>
            <person name="Brunet F."/>
            <person name="Petit J.-L."/>
            <person name="Stange-Thomann N."/>
            <person name="Mauceli E."/>
            <person name="Bouneau L."/>
            <person name="Fischer C."/>
            <person name="Ozouf-Costaz C."/>
            <person name="Bernot A."/>
            <person name="Nicaud S."/>
            <person name="Jaffe D."/>
            <person name="Fisher S."/>
            <person name="Lutfalla G."/>
            <person name="Dossat C."/>
            <person name="Segurens B."/>
            <person name="Dasilva C."/>
            <person name="Salanoubat M."/>
            <person name="Levy M."/>
            <person name="Boudet N."/>
            <person name="Castellano S."/>
            <person name="Anthouard V."/>
            <person name="Jubin C."/>
            <person name="Castelli V."/>
            <person name="Katinka M."/>
            <person name="Vacherie B."/>
            <person name="Biemont C."/>
            <person name="Skalli Z."/>
            <person name="Cattolico L."/>
            <person name="Poulain J."/>
            <person name="De Berardinis V."/>
            <person name="Cruaud C."/>
            <person name="Duprat S."/>
            <person name="Brottier P."/>
            <person name="Coutanceau J.-P."/>
            <person name="Gouzy J."/>
            <person name="Parra G."/>
            <person name="Lardier G."/>
            <person name="Chapple C."/>
            <person name="McKernan K.J."/>
            <person name="McEwan P."/>
            <person name="Bosak S."/>
            <person name="Kellis M."/>
            <person name="Volff J.-N."/>
            <person name="Guigo R."/>
            <person name="Zody M.C."/>
            <person name="Mesirov J."/>
            <person name="Lindblad-Toh K."/>
            <person name="Birren B."/>
            <person name="Nusbaum C."/>
            <person name="Kahn D."/>
            <person name="Robinson-Rechavi M."/>
            <person name="Laudet V."/>
            <person name="Schachter V."/>
            <person name="Quetier F."/>
            <person name="Saurin W."/>
            <person name="Scarpelli C."/>
            <person name="Wincker P."/>
            <person name="Lander E.S."/>
            <person name="Weissenbach J."/>
            <person name="Roest Crollius H."/>
        </authorList>
    </citation>
    <scope>NUCLEOTIDE SEQUENCE [LARGE SCALE GENOMIC DNA]</scope>
</reference>
<evidence type="ECO:0000313" key="1">
    <source>
        <dbReference type="EMBL" id="CAF88510.1"/>
    </source>
</evidence>
<gene>
    <name evidence="1" type="ORF">GSTENG00001952001</name>
</gene>
<feature type="non-terminal residue" evidence="1">
    <location>
        <position position="1"/>
    </location>
</feature>